<evidence type="ECO:0000256" key="2">
    <source>
        <dbReference type="SAM" id="MobiDB-lite"/>
    </source>
</evidence>
<feature type="coiled-coil region" evidence="1">
    <location>
        <begin position="29"/>
        <end position="56"/>
    </location>
</feature>
<dbReference type="SUPFAM" id="SSF75704">
    <property type="entry name" value="Mitotic arrest deficient-like 1, Mad1"/>
    <property type="match status" value="1"/>
</dbReference>
<feature type="compositionally biased region" description="Pro residues" evidence="2">
    <location>
        <begin position="109"/>
        <end position="120"/>
    </location>
</feature>
<protein>
    <submittedName>
        <fullName evidence="3">Uncharacterized protein</fullName>
    </submittedName>
</protein>
<comment type="caution">
    <text evidence="3">The sequence shown here is derived from an EMBL/GenBank/DDBJ whole genome shotgun (WGS) entry which is preliminary data.</text>
</comment>
<name>A0AB34HKM5_ESCRO</name>
<dbReference type="Proteomes" id="UP001159641">
    <property type="component" value="Unassembled WGS sequence"/>
</dbReference>
<keyword evidence="1" id="KW-0175">Coiled coil</keyword>
<sequence>MHLGFSGRVWSSQISPLWFAGPAWSRLKVEELEGERSRLEEEKKVLETQLERLTLQASDWASVSAAEIDVSFFLLRGFKACHEEPQWPLVVMVSRVRPDEQPQLWDRWSPPPPPPTPPTALPAAPGLGLSFYALGQGEVYAPKPERTGHPRRSDSSCLTVTPERQSLPHRRPARAECPRSQATSDHTIVRPRPRPLHLGARAVEAAGEGSTPLRVAWLPPGSASSVRPQNRGFVAWAEREDTGRGAQLACSSPGCVCIRAVALVSVRSPGGGADPTPLQAVMGNTVMCPAQKHGRCRCHRSYLEDATRLSVFGFSWATFGAVKAMSRLALPGCSLEG</sequence>
<accession>A0AB34HKM5</accession>
<feature type="region of interest" description="Disordered" evidence="2">
    <location>
        <begin position="104"/>
        <end position="127"/>
    </location>
</feature>
<feature type="compositionally biased region" description="Basic and acidic residues" evidence="2">
    <location>
        <begin position="143"/>
        <end position="154"/>
    </location>
</feature>
<evidence type="ECO:0000256" key="1">
    <source>
        <dbReference type="SAM" id="Coils"/>
    </source>
</evidence>
<organism evidence="3 4">
    <name type="scientific">Eschrichtius robustus</name>
    <name type="common">California gray whale</name>
    <name type="synonym">Eschrichtius gibbosus</name>
    <dbReference type="NCBI Taxonomy" id="9764"/>
    <lineage>
        <taxon>Eukaryota</taxon>
        <taxon>Metazoa</taxon>
        <taxon>Chordata</taxon>
        <taxon>Craniata</taxon>
        <taxon>Vertebrata</taxon>
        <taxon>Euteleostomi</taxon>
        <taxon>Mammalia</taxon>
        <taxon>Eutheria</taxon>
        <taxon>Laurasiatheria</taxon>
        <taxon>Artiodactyla</taxon>
        <taxon>Whippomorpha</taxon>
        <taxon>Cetacea</taxon>
        <taxon>Mysticeti</taxon>
        <taxon>Eschrichtiidae</taxon>
        <taxon>Eschrichtius</taxon>
    </lineage>
</organism>
<evidence type="ECO:0000313" key="4">
    <source>
        <dbReference type="Proteomes" id="UP001159641"/>
    </source>
</evidence>
<feature type="region of interest" description="Disordered" evidence="2">
    <location>
        <begin position="140"/>
        <end position="192"/>
    </location>
</feature>
<gene>
    <name evidence="3" type="ORF">J1605_019548</name>
</gene>
<reference evidence="3 4" key="1">
    <citation type="submission" date="2022-11" db="EMBL/GenBank/DDBJ databases">
        <title>Whole genome sequence of Eschrichtius robustus ER-17-0199.</title>
        <authorList>
            <person name="Bruniche-Olsen A."/>
            <person name="Black A.N."/>
            <person name="Fields C.J."/>
            <person name="Walden K."/>
            <person name="Dewoody J.A."/>
        </authorList>
    </citation>
    <scope>NUCLEOTIDE SEQUENCE [LARGE SCALE GENOMIC DNA]</scope>
    <source>
        <strain evidence="3">ER-17-0199</strain>
        <tissue evidence="3">Blubber</tissue>
    </source>
</reference>
<dbReference type="AlphaFoldDB" id="A0AB34HKM5"/>
<dbReference type="EMBL" id="JAIQCJ010001083">
    <property type="protein sequence ID" value="KAJ8792728.1"/>
    <property type="molecule type" value="Genomic_DNA"/>
</dbReference>
<feature type="compositionally biased region" description="Polar residues" evidence="2">
    <location>
        <begin position="155"/>
        <end position="164"/>
    </location>
</feature>
<evidence type="ECO:0000313" key="3">
    <source>
        <dbReference type="EMBL" id="KAJ8792728.1"/>
    </source>
</evidence>
<proteinExistence type="predicted"/>
<keyword evidence="4" id="KW-1185">Reference proteome</keyword>